<proteinExistence type="predicted"/>
<organism evidence="3">
    <name type="scientific">Dissoconium aciculare CBS 342.82</name>
    <dbReference type="NCBI Taxonomy" id="1314786"/>
    <lineage>
        <taxon>Eukaryota</taxon>
        <taxon>Fungi</taxon>
        <taxon>Dikarya</taxon>
        <taxon>Ascomycota</taxon>
        <taxon>Pezizomycotina</taxon>
        <taxon>Dothideomycetes</taxon>
        <taxon>Dothideomycetidae</taxon>
        <taxon>Mycosphaerellales</taxon>
        <taxon>Dissoconiaceae</taxon>
        <taxon>Dissoconium</taxon>
    </lineage>
</organism>
<reference evidence="3" key="1">
    <citation type="submission" date="2020-01" db="EMBL/GenBank/DDBJ databases">
        <authorList>
            <consortium name="DOE Joint Genome Institute"/>
            <person name="Haridas S."/>
            <person name="Albert R."/>
            <person name="Binder M."/>
            <person name="Bloem J."/>
            <person name="Labutti K."/>
            <person name="Salamov A."/>
            <person name="Andreopoulos B."/>
            <person name="Baker S.E."/>
            <person name="Barry K."/>
            <person name="Bills G."/>
            <person name="Bluhm B.H."/>
            <person name="Cannon C."/>
            <person name="Castanera R."/>
            <person name="Culley D.E."/>
            <person name="Daum C."/>
            <person name="Ezra D."/>
            <person name="Gonzalez J.B."/>
            <person name="Henrissat B."/>
            <person name="Kuo A."/>
            <person name="Liang C."/>
            <person name="Lipzen A."/>
            <person name="Lutzoni F."/>
            <person name="Magnuson J."/>
            <person name="Mondo S."/>
            <person name="Nolan M."/>
            <person name="Ohm R."/>
            <person name="Pangilinan J."/>
            <person name="Park H.-J."/>
            <person name="Ramirez L."/>
            <person name="Alfaro M."/>
            <person name="Sun H."/>
            <person name="Tritt A."/>
            <person name="Yoshinaga Y."/>
            <person name="Zwiers L.-H."/>
            <person name="Turgeon B.G."/>
            <person name="Goodwin S.B."/>
            <person name="Spatafora J.W."/>
            <person name="Crous P.W."/>
            <person name="Grigoriev I.V."/>
        </authorList>
    </citation>
    <scope>NUCLEOTIDE SEQUENCE</scope>
    <source>
        <strain evidence="3">CBS 342.82</strain>
    </source>
</reference>
<sequence length="56" mass="6338">MNEIAEEGRPPPPPVLEKGNDRQGEYTEVERPLELFASRGVHCFFGPKVLITRSGW</sequence>
<keyword evidence="2" id="KW-1185">Reference proteome</keyword>
<protein>
    <submittedName>
        <fullName evidence="3">Uncharacterized protein</fullName>
    </submittedName>
</protein>
<gene>
    <name evidence="3" type="ORF">K489DRAFT_381888</name>
</gene>
<evidence type="ECO:0000313" key="2">
    <source>
        <dbReference type="Proteomes" id="UP000504637"/>
    </source>
</evidence>
<dbReference type="Proteomes" id="UP000504637">
    <property type="component" value="Unplaced"/>
</dbReference>
<accession>A0A6J3M1V4</accession>
<dbReference type="AlphaFoldDB" id="A0A6J3M1V4"/>
<evidence type="ECO:0000313" key="3">
    <source>
        <dbReference type="RefSeq" id="XP_033458919.1"/>
    </source>
</evidence>
<feature type="region of interest" description="Disordered" evidence="1">
    <location>
        <begin position="1"/>
        <end position="25"/>
    </location>
</feature>
<dbReference type="GeneID" id="54363041"/>
<reference evidence="3" key="2">
    <citation type="submission" date="2020-04" db="EMBL/GenBank/DDBJ databases">
        <authorList>
            <consortium name="NCBI Genome Project"/>
        </authorList>
    </citation>
    <scope>NUCLEOTIDE SEQUENCE</scope>
    <source>
        <strain evidence="3">CBS 342.82</strain>
    </source>
</reference>
<reference evidence="3" key="3">
    <citation type="submission" date="2025-08" db="UniProtKB">
        <authorList>
            <consortium name="RefSeq"/>
        </authorList>
    </citation>
    <scope>IDENTIFICATION</scope>
    <source>
        <strain evidence="3">CBS 342.82</strain>
    </source>
</reference>
<dbReference type="RefSeq" id="XP_033458919.1">
    <property type="nucleotide sequence ID" value="XM_033605241.1"/>
</dbReference>
<evidence type="ECO:0000256" key="1">
    <source>
        <dbReference type="SAM" id="MobiDB-lite"/>
    </source>
</evidence>
<name>A0A6J3M1V4_9PEZI</name>